<organism evidence="10 11">
    <name type="scientific">Treponema brennaborense (strain DSM 12168 / CIP 105900 / DD5/3)</name>
    <dbReference type="NCBI Taxonomy" id="906968"/>
    <lineage>
        <taxon>Bacteria</taxon>
        <taxon>Pseudomonadati</taxon>
        <taxon>Spirochaetota</taxon>
        <taxon>Spirochaetia</taxon>
        <taxon>Spirochaetales</taxon>
        <taxon>Treponemataceae</taxon>
        <taxon>Treponema</taxon>
    </lineage>
</organism>
<dbReference type="CDD" id="cd16833">
    <property type="entry name" value="YfiH"/>
    <property type="match status" value="1"/>
</dbReference>
<comment type="catalytic activity">
    <reaction evidence="9">
        <text>S-methyl-5'-thioadenosine + phosphate = 5-(methylsulfanyl)-alpha-D-ribose 1-phosphate + adenine</text>
        <dbReference type="Rhea" id="RHEA:11852"/>
        <dbReference type="ChEBI" id="CHEBI:16708"/>
        <dbReference type="ChEBI" id="CHEBI:17509"/>
        <dbReference type="ChEBI" id="CHEBI:43474"/>
        <dbReference type="ChEBI" id="CHEBI:58533"/>
        <dbReference type="EC" id="2.4.2.28"/>
    </reaction>
    <physiologicalReaction direction="left-to-right" evidence="9">
        <dbReference type="Rhea" id="RHEA:11853"/>
    </physiologicalReaction>
</comment>
<gene>
    <name evidence="10" type="ordered locus">Trebr_0896</name>
</gene>
<comment type="catalytic activity">
    <reaction evidence="8">
        <text>adenosine + phosphate = alpha-D-ribose 1-phosphate + adenine</text>
        <dbReference type="Rhea" id="RHEA:27642"/>
        <dbReference type="ChEBI" id="CHEBI:16335"/>
        <dbReference type="ChEBI" id="CHEBI:16708"/>
        <dbReference type="ChEBI" id="CHEBI:43474"/>
        <dbReference type="ChEBI" id="CHEBI:57720"/>
        <dbReference type="EC" id="2.4.2.1"/>
    </reaction>
    <physiologicalReaction direction="left-to-right" evidence="8">
        <dbReference type="Rhea" id="RHEA:27643"/>
    </physiologicalReaction>
</comment>
<evidence type="ECO:0000256" key="4">
    <source>
        <dbReference type="ARBA" id="ARBA00022723"/>
    </source>
</evidence>
<evidence type="ECO:0000256" key="7">
    <source>
        <dbReference type="ARBA" id="ARBA00047989"/>
    </source>
</evidence>
<evidence type="ECO:0000256" key="1">
    <source>
        <dbReference type="ARBA" id="ARBA00000553"/>
    </source>
</evidence>
<dbReference type="Proteomes" id="UP000006546">
    <property type="component" value="Chromosome"/>
</dbReference>
<comment type="similarity">
    <text evidence="2">Belongs to the purine nucleoside phosphorylase YfiH/LACC1 family.</text>
</comment>
<evidence type="ECO:0000313" key="10">
    <source>
        <dbReference type="EMBL" id="AEE16332.1"/>
    </source>
</evidence>
<dbReference type="eggNOG" id="COG1496">
    <property type="taxonomic scope" value="Bacteria"/>
</dbReference>
<keyword evidence="4" id="KW-0479">Metal-binding</keyword>
<dbReference type="EMBL" id="CP002696">
    <property type="protein sequence ID" value="AEE16332.1"/>
    <property type="molecule type" value="Genomic_DNA"/>
</dbReference>
<evidence type="ECO:0000256" key="5">
    <source>
        <dbReference type="ARBA" id="ARBA00022801"/>
    </source>
</evidence>
<dbReference type="InterPro" id="IPR011324">
    <property type="entry name" value="Cytotoxic_necrot_fac-like_cat"/>
</dbReference>
<sequence length="346" mass="36638">MCVTTRSVFDFVSAPLDSSLLDSESAGSALRCVSVPSYVSVPFFRNGNPLPVSSPAPQCHLTLAAAGSMRFRWNETNAVRDAFFRNLRVISEPPVSAPPASELSVPMPPVSAPSAAVPIELIHSRTVYALDGVRSDARCSGKYAGAASAVITNDGTVRSAICDSVRSGDGLISRNRQLLPIITVADCMPVYLYDPQTGCFGVLHSGWKGTGIAANALRLAAAAYGARAEDFLVVLGPHIHDCCYTVNAERAAYFAAEYTPECIEPGTAAAGSTAPDNAEYRLSLAQANIALLLRTGVNPANILHCTDCTCCDARFGSFRRQSAGLPAETPLEERVRRFTAMAAFIG</sequence>
<evidence type="ECO:0000256" key="8">
    <source>
        <dbReference type="ARBA" id="ARBA00048968"/>
    </source>
</evidence>
<dbReference type="GO" id="GO:0017061">
    <property type="term" value="F:S-methyl-5-thioadenosine phosphorylase activity"/>
    <property type="evidence" value="ECO:0007669"/>
    <property type="project" value="UniProtKB-EC"/>
</dbReference>
<dbReference type="SUPFAM" id="SSF64438">
    <property type="entry name" value="CNF1/YfiH-like putative cysteine hydrolases"/>
    <property type="match status" value="1"/>
</dbReference>
<dbReference type="OrthoDB" id="4279at2"/>
<dbReference type="Pfam" id="PF02578">
    <property type="entry name" value="Cu-oxidase_4"/>
    <property type="match status" value="1"/>
</dbReference>
<accession>F4LJ75</accession>
<dbReference type="GO" id="GO:0016787">
    <property type="term" value="F:hydrolase activity"/>
    <property type="evidence" value="ECO:0007669"/>
    <property type="project" value="UniProtKB-KW"/>
</dbReference>
<evidence type="ECO:0000256" key="3">
    <source>
        <dbReference type="ARBA" id="ARBA00022679"/>
    </source>
</evidence>
<dbReference type="Gene3D" id="3.60.140.10">
    <property type="entry name" value="CNF1/YfiH-like putative cysteine hydrolases"/>
    <property type="match status" value="1"/>
</dbReference>
<dbReference type="PANTHER" id="PTHR30616">
    <property type="entry name" value="UNCHARACTERIZED PROTEIN YFIH"/>
    <property type="match status" value="1"/>
</dbReference>
<proteinExistence type="inferred from homology"/>
<dbReference type="AlphaFoldDB" id="F4LJ75"/>
<evidence type="ECO:0000256" key="6">
    <source>
        <dbReference type="ARBA" id="ARBA00022833"/>
    </source>
</evidence>
<dbReference type="STRING" id="906968.Trebr_0896"/>
<keyword evidence="11" id="KW-1185">Reference proteome</keyword>
<dbReference type="HOGENOM" id="CLU_065784_0_2_12"/>
<evidence type="ECO:0000256" key="2">
    <source>
        <dbReference type="ARBA" id="ARBA00007353"/>
    </source>
</evidence>
<keyword evidence="3" id="KW-0808">Transferase</keyword>
<dbReference type="PANTHER" id="PTHR30616:SF2">
    <property type="entry name" value="PURINE NUCLEOSIDE PHOSPHORYLASE LACC1"/>
    <property type="match status" value="1"/>
</dbReference>
<keyword evidence="5" id="KW-0378">Hydrolase</keyword>
<comment type="catalytic activity">
    <reaction evidence="1">
        <text>inosine + phosphate = alpha-D-ribose 1-phosphate + hypoxanthine</text>
        <dbReference type="Rhea" id="RHEA:27646"/>
        <dbReference type="ChEBI" id="CHEBI:17368"/>
        <dbReference type="ChEBI" id="CHEBI:17596"/>
        <dbReference type="ChEBI" id="CHEBI:43474"/>
        <dbReference type="ChEBI" id="CHEBI:57720"/>
        <dbReference type="EC" id="2.4.2.1"/>
    </reaction>
    <physiologicalReaction direction="left-to-right" evidence="1">
        <dbReference type="Rhea" id="RHEA:27647"/>
    </physiologicalReaction>
</comment>
<reference evidence="11" key="1">
    <citation type="submission" date="2011-04" db="EMBL/GenBank/DDBJ databases">
        <title>The complete genome of Treponema brennaborense DSM 12168.</title>
        <authorList>
            <person name="Lucas S."/>
            <person name="Han J."/>
            <person name="Lapidus A."/>
            <person name="Bruce D."/>
            <person name="Goodwin L."/>
            <person name="Pitluck S."/>
            <person name="Peters L."/>
            <person name="Kyrpides N."/>
            <person name="Mavromatis K."/>
            <person name="Ivanova N."/>
            <person name="Mikhailova N."/>
            <person name="Pagani I."/>
            <person name="Teshima H."/>
            <person name="Detter J.C."/>
            <person name="Tapia R."/>
            <person name="Han C."/>
            <person name="Land M."/>
            <person name="Hauser L."/>
            <person name="Markowitz V."/>
            <person name="Cheng J.-F."/>
            <person name="Hugenholtz P."/>
            <person name="Woyke T."/>
            <person name="Wu D."/>
            <person name="Gronow S."/>
            <person name="Wellnitz S."/>
            <person name="Brambilla E."/>
            <person name="Klenk H.-P."/>
            <person name="Eisen J.A."/>
        </authorList>
    </citation>
    <scope>NUCLEOTIDE SEQUENCE [LARGE SCALE GENOMIC DNA]</scope>
    <source>
        <strain evidence="11">DSM 12168 / CIP 105900 / DD5/3</strain>
    </source>
</reference>
<dbReference type="KEGG" id="tbe:Trebr_0896"/>
<keyword evidence="6" id="KW-0862">Zinc</keyword>
<evidence type="ECO:0000256" key="9">
    <source>
        <dbReference type="ARBA" id="ARBA00049893"/>
    </source>
</evidence>
<evidence type="ECO:0000313" key="11">
    <source>
        <dbReference type="Proteomes" id="UP000006546"/>
    </source>
</evidence>
<comment type="catalytic activity">
    <reaction evidence="7">
        <text>adenosine + H2O + H(+) = inosine + NH4(+)</text>
        <dbReference type="Rhea" id="RHEA:24408"/>
        <dbReference type="ChEBI" id="CHEBI:15377"/>
        <dbReference type="ChEBI" id="CHEBI:15378"/>
        <dbReference type="ChEBI" id="CHEBI:16335"/>
        <dbReference type="ChEBI" id="CHEBI:17596"/>
        <dbReference type="ChEBI" id="CHEBI:28938"/>
        <dbReference type="EC" id="3.5.4.4"/>
    </reaction>
    <physiologicalReaction direction="left-to-right" evidence="7">
        <dbReference type="Rhea" id="RHEA:24409"/>
    </physiologicalReaction>
</comment>
<protein>
    <submittedName>
        <fullName evidence="10">Multi-copper polyphenol oxidoreductase, laccase</fullName>
    </submittedName>
</protein>
<name>F4LJ75_TREBD</name>
<dbReference type="InterPro" id="IPR003730">
    <property type="entry name" value="Cu_polyphenol_OxRdtase"/>
</dbReference>
<dbReference type="RefSeq" id="WP_013758051.1">
    <property type="nucleotide sequence ID" value="NC_015500.1"/>
</dbReference>
<dbReference type="GO" id="GO:0005507">
    <property type="term" value="F:copper ion binding"/>
    <property type="evidence" value="ECO:0007669"/>
    <property type="project" value="TreeGrafter"/>
</dbReference>
<dbReference type="InterPro" id="IPR038371">
    <property type="entry name" value="Cu_polyphenol_OxRdtase_sf"/>
</dbReference>